<dbReference type="EMBL" id="JBHULL010000033">
    <property type="protein sequence ID" value="MFD2584396.1"/>
    <property type="molecule type" value="Genomic_DNA"/>
</dbReference>
<dbReference type="RefSeq" id="WP_379081405.1">
    <property type="nucleotide sequence ID" value="NZ_JBHULL010000033.1"/>
</dbReference>
<protein>
    <submittedName>
        <fullName evidence="1">Uncharacterized protein</fullName>
    </submittedName>
</protein>
<accession>A0ABW5MNE3</accession>
<evidence type="ECO:0000313" key="2">
    <source>
        <dbReference type="Proteomes" id="UP001597461"/>
    </source>
</evidence>
<organism evidence="1 2">
    <name type="scientific">Pedobacter vanadiisoli</name>
    <dbReference type="NCBI Taxonomy" id="1761975"/>
    <lineage>
        <taxon>Bacteria</taxon>
        <taxon>Pseudomonadati</taxon>
        <taxon>Bacteroidota</taxon>
        <taxon>Sphingobacteriia</taxon>
        <taxon>Sphingobacteriales</taxon>
        <taxon>Sphingobacteriaceae</taxon>
        <taxon>Pedobacter</taxon>
    </lineage>
</organism>
<dbReference type="Proteomes" id="UP001597461">
    <property type="component" value="Unassembled WGS sequence"/>
</dbReference>
<gene>
    <name evidence="1" type="ORF">ACFSR6_17990</name>
</gene>
<proteinExistence type="predicted"/>
<evidence type="ECO:0000313" key="1">
    <source>
        <dbReference type="EMBL" id="MFD2584396.1"/>
    </source>
</evidence>
<keyword evidence="2" id="KW-1185">Reference proteome</keyword>
<name>A0ABW5MNE3_9SPHI</name>
<comment type="caution">
    <text evidence="1">The sequence shown here is derived from an EMBL/GenBank/DDBJ whole genome shotgun (WGS) entry which is preliminary data.</text>
</comment>
<reference evidence="2" key="1">
    <citation type="journal article" date="2019" name="Int. J. Syst. Evol. Microbiol.">
        <title>The Global Catalogue of Microorganisms (GCM) 10K type strain sequencing project: providing services to taxonomists for standard genome sequencing and annotation.</title>
        <authorList>
            <consortium name="The Broad Institute Genomics Platform"/>
            <consortium name="The Broad Institute Genome Sequencing Center for Infectious Disease"/>
            <person name="Wu L."/>
            <person name="Ma J."/>
        </authorList>
    </citation>
    <scope>NUCLEOTIDE SEQUENCE [LARGE SCALE GENOMIC DNA]</scope>
    <source>
        <strain evidence="2">KCTC 42866</strain>
    </source>
</reference>
<sequence length="57" mass="6629">MKEFFFKSGNDWFLVIGGLQPRLKRYPAATRYPELSGKRISAKREQTLRVAEALRSI</sequence>